<dbReference type="PANTHER" id="PTHR11908:SF132">
    <property type="entry name" value="ALDEHYDE OXIDASE 1-RELATED"/>
    <property type="match status" value="1"/>
</dbReference>
<dbReference type="Pfam" id="PF02738">
    <property type="entry name" value="MoCoBD_1"/>
    <property type="match status" value="1"/>
</dbReference>
<dbReference type="InterPro" id="IPR046867">
    <property type="entry name" value="AldOxase/xan_DH_MoCoBD2"/>
</dbReference>
<dbReference type="Pfam" id="PF20256">
    <property type="entry name" value="MoCoBD_2"/>
    <property type="match status" value="1"/>
</dbReference>
<dbReference type="GO" id="GO:0005506">
    <property type="term" value="F:iron ion binding"/>
    <property type="evidence" value="ECO:0007669"/>
    <property type="project" value="InterPro"/>
</dbReference>
<dbReference type="InterPro" id="IPR008274">
    <property type="entry name" value="AldOxase/xan_DH_MoCoBD1"/>
</dbReference>
<evidence type="ECO:0000259" key="3">
    <source>
        <dbReference type="SMART" id="SM01008"/>
    </source>
</evidence>
<dbReference type="Gene3D" id="3.30.365.10">
    <property type="entry name" value="Aldehyde oxidase/xanthine dehydrogenase, molybdopterin binding domain"/>
    <property type="match status" value="4"/>
</dbReference>
<dbReference type="InterPro" id="IPR037165">
    <property type="entry name" value="AldOxase/xan_DH_Mopterin-bd_sf"/>
</dbReference>
<evidence type="ECO:0000313" key="4">
    <source>
        <dbReference type="EMBL" id="NME99394.1"/>
    </source>
</evidence>
<dbReference type="InterPro" id="IPR000674">
    <property type="entry name" value="Ald_Oxase/Xan_DH_a/b"/>
</dbReference>
<dbReference type="Pfam" id="PF01315">
    <property type="entry name" value="Ald_Xan_dh_C"/>
    <property type="match status" value="1"/>
</dbReference>
<feature type="domain" description="Aldehyde oxidase/xanthine dehydrogenase a/b hammerhead" evidence="3">
    <location>
        <begin position="21"/>
        <end position="125"/>
    </location>
</feature>
<dbReference type="Gene3D" id="3.90.1170.50">
    <property type="entry name" value="Aldehyde oxidase/xanthine dehydrogenase, a/b hammerhead"/>
    <property type="match status" value="1"/>
</dbReference>
<dbReference type="InterPro" id="IPR016208">
    <property type="entry name" value="Ald_Oxase/xanthine_DH-like"/>
</dbReference>
<dbReference type="PANTHER" id="PTHR11908">
    <property type="entry name" value="XANTHINE DEHYDROGENASE"/>
    <property type="match status" value="1"/>
</dbReference>
<keyword evidence="2" id="KW-0560">Oxidoreductase</keyword>
<dbReference type="SMART" id="SM01008">
    <property type="entry name" value="Ald_Xan_dh_C"/>
    <property type="match status" value="1"/>
</dbReference>
<sequence length="780" mass="84794">MSHLDIIGKNVPRKEALEKVTGAAKYTNDDIRPGLLHVKMTTSTYAHANIVSIDTSKAWKVPGVRAIVTGKQFPFLTGTPLEDRPPIAIDKVRYYGEPVAVVVADYEFQAKKAAELIKVAYEPLPVVNSVSEAIKRTAPLIHENLERYKRVEEVYPENNTNIANRTKIRKGDMEKGWRKSEVIVTANVSFPQSDHAAMETRCARAEILPDGCAIIHSASQSPFVIKKVISRYFQIHPGKVIVHTPLVGGAFGGKVSIQLEFIAFLASYAVGGRMVKIVNTREEDFITSPVHIGLDARVKLGCTKSGELTAAEIIYLFDGGAYSDRAAIISRAAAADCTGPYNIENVWCDSLCIYTNHPYATAFRGFGHSELTFAIERAMDLLANKLNMDPLELRLKNAIAPGNTSPTQVPLNASNIGDLSRCLEKLRGLMNWNEGQRIKIGNNKVKAKGIGCFWKNSNTPTNAGSGAVLTFNPDGSISLSCGVVEIGQGTKTALAQIVAETMKIDINQIHVMMEVNTETNPEHWKTAASRSLFMAGRAVLAAAEDAINQLREVASIVLRCAPEELAVGRGRVFLKSEPNIGISIQEIAYGYTYPNGNSIGGQVIGRGSYILKHLTKLNPETGAGNPGPEWTVGVQAVEVELDIKDYTYRIIKAASVIDAGKVINMKAAYGQIMGGMCLGLSFASREAFSFSSTGVIQNTQLRTYKIMRLGENPKYIIDFVETPNIEGPYGLRGLGEMGVIGIPAALANSLSLASEVELNQLPLTPELIWKTKKGDQSDLV</sequence>
<accession>A0A848CPS0</accession>
<dbReference type="GO" id="GO:0016491">
    <property type="term" value="F:oxidoreductase activity"/>
    <property type="evidence" value="ECO:0007669"/>
    <property type="project" value="UniProtKB-KW"/>
</dbReference>
<keyword evidence="1" id="KW-0500">Molybdenum</keyword>
<dbReference type="InterPro" id="IPR036856">
    <property type="entry name" value="Ald_Oxase/Xan_DH_a/b_sf"/>
</dbReference>
<protein>
    <submittedName>
        <fullName evidence="4">Xanthine dehydrogenase family protein molybdopterin-binding subunit</fullName>
    </submittedName>
</protein>
<evidence type="ECO:0000256" key="2">
    <source>
        <dbReference type="ARBA" id="ARBA00023002"/>
    </source>
</evidence>
<name>A0A848CPS0_ANEAE</name>
<reference evidence="4 5" key="1">
    <citation type="submission" date="2020-04" db="EMBL/GenBank/DDBJ databases">
        <authorList>
            <person name="Hitch T.C.A."/>
            <person name="Wylensek D."/>
            <person name="Clavel T."/>
        </authorList>
    </citation>
    <scope>NUCLEOTIDE SEQUENCE [LARGE SCALE GENOMIC DNA]</scope>
    <source>
        <strain evidence="4 5">WB01_D5_05</strain>
    </source>
</reference>
<evidence type="ECO:0000313" key="5">
    <source>
        <dbReference type="Proteomes" id="UP000561326"/>
    </source>
</evidence>
<dbReference type="Proteomes" id="UP000561326">
    <property type="component" value="Unassembled WGS sequence"/>
</dbReference>
<dbReference type="SUPFAM" id="SSF56003">
    <property type="entry name" value="Molybdenum cofactor-binding domain"/>
    <property type="match status" value="1"/>
</dbReference>
<evidence type="ECO:0000256" key="1">
    <source>
        <dbReference type="ARBA" id="ARBA00022505"/>
    </source>
</evidence>
<dbReference type="EMBL" id="JABAGO010000027">
    <property type="protein sequence ID" value="NME99394.1"/>
    <property type="molecule type" value="Genomic_DNA"/>
</dbReference>
<gene>
    <name evidence="4" type="ORF">HF838_14100</name>
</gene>
<comment type="caution">
    <text evidence="4">The sequence shown here is derived from an EMBL/GenBank/DDBJ whole genome shotgun (WGS) entry which is preliminary data.</text>
</comment>
<dbReference type="AlphaFoldDB" id="A0A848CPS0"/>
<dbReference type="SUPFAM" id="SSF54665">
    <property type="entry name" value="CO dehydrogenase molybdoprotein N-domain-like"/>
    <property type="match status" value="1"/>
</dbReference>
<proteinExistence type="predicted"/>
<organism evidence="4 5">
    <name type="scientific">Aneurinibacillus aneurinilyticus</name>
    <name type="common">Bacillus aneurinolyticus</name>
    <dbReference type="NCBI Taxonomy" id="1391"/>
    <lineage>
        <taxon>Bacteria</taxon>
        <taxon>Bacillati</taxon>
        <taxon>Bacillota</taxon>
        <taxon>Bacilli</taxon>
        <taxon>Bacillales</taxon>
        <taxon>Paenibacillaceae</taxon>
        <taxon>Aneurinibacillus group</taxon>
        <taxon>Aneurinibacillus</taxon>
    </lineage>
</organism>